<sequence>MRLIERFLGGYSDNFLLALVMWPFASAAFTLPILAYLYHRDGRLRFVSVASTYLTVLYVLGLGCFTLYPLPSGDAGPGITYGIPWQLNPLAPIGDFMREGFSVIPQIAFNVVFFVPLGFIGGRLFRWGFAKTVVVGLLASFVIEAAQGTGLFGIYPYAYRTADVDDLIYNASGAAIGWWCAALLARVLQPGALAQEGEVTHEPGFIRRCVAFWLDMLLVGLVGSTTVGVLALVGRYVPGFGWLDGLLTGTPLALYLHIAAFVLVEGILPWLHDGSTPGGGFVRMSCETRGRTGARRLVFYAARLVVMGGAFLFFPFAWMVLALFYLVARRMPYDFV</sequence>
<dbReference type="InterPro" id="IPR053150">
    <property type="entry name" value="Teicoplanin_resist-assoc"/>
</dbReference>
<evidence type="ECO:0000313" key="3">
    <source>
        <dbReference type="EMBL" id="OUN84258.1"/>
    </source>
</evidence>
<dbReference type="Pfam" id="PF04892">
    <property type="entry name" value="VanZ"/>
    <property type="match status" value="1"/>
</dbReference>
<feature type="transmembrane region" description="Helical" evidence="1">
    <location>
        <begin position="209"/>
        <end position="232"/>
    </location>
</feature>
<dbReference type="RefSeq" id="WP_019239801.1">
    <property type="nucleotide sequence ID" value="NZ_CABKRW010000047.1"/>
</dbReference>
<feature type="transmembrane region" description="Helical" evidence="1">
    <location>
        <begin position="50"/>
        <end position="68"/>
    </location>
</feature>
<keyword evidence="1" id="KW-0472">Membrane</keyword>
<dbReference type="AlphaFoldDB" id="A0A1Y3XJC3"/>
<dbReference type="EMBL" id="NFIE01000032">
    <property type="protein sequence ID" value="OUN84258.1"/>
    <property type="molecule type" value="Genomic_DNA"/>
</dbReference>
<dbReference type="InterPro" id="IPR006976">
    <property type="entry name" value="VanZ-like"/>
</dbReference>
<feature type="transmembrane region" description="Helical" evidence="1">
    <location>
        <begin position="133"/>
        <end position="155"/>
    </location>
</feature>
<feature type="transmembrane region" description="Helical" evidence="1">
    <location>
        <begin position="15"/>
        <end position="38"/>
    </location>
</feature>
<feature type="transmembrane region" description="Helical" evidence="1">
    <location>
        <begin position="103"/>
        <end position="121"/>
    </location>
</feature>
<evidence type="ECO:0000313" key="4">
    <source>
        <dbReference type="Proteomes" id="UP000195781"/>
    </source>
</evidence>
<name>A0A1Y3XJC3_9ACTN</name>
<reference evidence="4" key="1">
    <citation type="submission" date="2017-04" db="EMBL/GenBank/DDBJ databases">
        <title>Function of individual gut microbiota members based on whole genome sequencing of pure cultures obtained from chicken caecum.</title>
        <authorList>
            <person name="Medvecky M."/>
            <person name="Cejkova D."/>
            <person name="Polansky O."/>
            <person name="Karasova D."/>
            <person name="Kubasova T."/>
            <person name="Cizek A."/>
            <person name="Rychlik I."/>
        </authorList>
    </citation>
    <scope>NUCLEOTIDE SEQUENCE [LARGE SCALE GENOMIC DNA]</scope>
    <source>
        <strain evidence="4">An5</strain>
    </source>
</reference>
<keyword evidence="1" id="KW-1133">Transmembrane helix</keyword>
<gene>
    <name evidence="3" type="ORF">B5G02_09735</name>
</gene>
<feature type="transmembrane region" description="Helical" evidence="1">
    <location>
        <begin position="252"/>
        <end position="271"/>
    </location>
</feature>
<dbReference type="Proteomes" id="UP000195781">
    <property type="component" value="Unassembled WGS sequence"/>
</dbReference>
<comment type="caution">
    <text evidence="3">The sequence shown here is derived from an EMBL/GenBank/DDBJ whole genome shotgun (WGS) entry which is preliminary data.</text>
</comment>
<protein>
    <recommendedName>
        <fullName evidence="2">VanZ-like domain-containing protein</fullName>
    </recommendedName>
</protein>
<evidence type="ECO:0000256" key="1">
    <source>
        <dbReference type="SAM" id="Phobius"/>
    </source>
</evidence>
<keyword evidence="1" id="KW-0812">Transmembrane</keyword>
<organism evidence="3 4">
    <name type="scientific">[Collinsella] massiliensis</name>
    <dbReference type="NCBI Taxonomy" id="1232426"/>
    <lineage>
        <taxon>Bacteria</taxon>
        <taxon>Bacillati</taxon>
        <taxon>Actinomycetota</taxon>
        <taxon>Coriobacteriia</taxon>
        <taxon>Coriobacteriales</taxon>
        <taxon>Coriobacteriaceae</taxon>
        <taxon>Enorma</taxon>
    </lineage>
</organism>
<feature type="transmembrane region" description="Helical" evidence="1">
    <location>
        <begin position="167"/>
        <end position="188"/>
    </location>
</feature>
<evidence type="ECO:0000259" key="2">
    <source>
        <dbReference type="Pfam" id="PF04892"/>
    </source>
</evidence>
<dbReference type="OrthoDB" id="4822551at2"/>
<proteinExistence type="predicted"/>
<feature type="domain" description="VanZ-like" evidence="2">
    <location>
        <begin position="56"/>
        <end position="184"/>
    </location>
</feature>
<accession>A0A1Y3XJC3</accession>
<keyword evidence="4" id="KW-1185">Reference proteome</keyword>
<feature type="transmembrane region" description="Helical" evidence="1">
    <location>
        <begin position="297"/>
        <end position="327"/>
    </location>
</feature>
<dbReference type="PANTHER" id="PTHR36834">
    <property type="entry name" value="MEMBRANE PROTEIN-RELATED"/>
    <property type="match status" value="1"/>
</dbReference>
<dbReference type="PANTHER" id="PTHR36834:SF1">
    <property type="entry name" value="INTEGRAL MEMBRANE PROTEIN"/>
    <property type="match status" value="1"/>
</dbReference>